<proteinExistence type="predicted"/>
<organism evidence="1 2">
    <name type="scientific">Pristionchus pacificus</name>
    <name type="common">Parasitic nematode worm</name>
    <dbReference type="NCBI Taxonomy" id="54126"/>
    <lineage>
        <taxon>Eukaryota</taxon>
        <taxon>Metazoa</taxon>
        <taxon>Ecdysozoa</taxon>
        <taxon>Nematoda</taxon>
        <taxon>Chromadorea</taxon>
        <taxon>Rhabditida</taxon>
        <taxon>Rhabditina</taxon>
        <taxon>Diplogasteromorpha</taxon>
        <taxon>Diplogasteroidea</taxon>
        <taxon>Neodiplogasteridae</taxon>
        <taxon>Pristionchus</taxon>
    </lineage>
</organism>
<keyword evidence="2" id="KW-1185">Reference proteome</keyword>
<dbReference type="Proteomes" id="UP000005239">
    <property type="component" value="Unassembled WGS sequence"/>
</dbReference>
<accession>A0A8R1V1Q5</accession>
<gene>
    <name evidence="1" type="primary">WBGene00284676</name>
</gene>
<evidence type="ECO:0000313" key="2">
    <source>
        <dbReference type="Proteomes" id="UP000005239"/>
    </source>
</evidence>
<sequence length="66" mass="7421">MWCCADRNAIAPEQAFVNAPARNAVPAGGALDMPQPGAVGFRVFHRLFATVMNKMFRECWVQYSFR</sequence>
<dbReference type="AlphaFoldDB" id="A0A2A6CDQ3"/>
<dbReference type="EnsemblMetazoa" id="PPA46307.1">
    <property type="protein sequence ID" value="PPA46307.1"/>
    <property type="gene ID" value="WBGene00284676"/>
</dbReference>
<evidence type="ECO:0000313" key="1">
    <source>
        <dbReference type="EnsemblMetazoa" id="PPA46307.1"/>
    </source>
</evidence>
<reference evidence="1" key="2">
    <citation type="submission" date="2022-06" db="UniProtKB">
        <authorList>
            <consortium name="EnsemblMetazoa"/>
        </authorList>
    </citation>
    <scope>IDENTIFICATION</scope>
    <source>
        <strain evidence="1">PS312</strain>
    </source>
</reference>
<accession>A0A2A6CDQ3</accession>
<name>A0A2A6CDQ3_PRIPA</name>
<protein>
    <submittedName>
        <fullName evidence="1">Uncharacterized protein</fullName>
    </submittedName>
</protein>
<reference evidence="2" key="1">
    <citation type="journal article" date="2008" name="Nat. Genet.">
        <title>The Pristionchus pacificus genome provides a unique perspective on nematode lifestyle and parasitism.</title>
        <authorList>
            <person name="Dieterich C."/>
            <person name="Clifton S.W."/>
            <person name="Schuster L.N."/>
            <person name="Chinwalla A."/>
            <person name="Delehaunty K."/>
            <person name="Dinkelacker I."/>
            <person name="Fulton L."/>
            <person name="Fulton R."/>
            <person name="Godfrey J."/>
            <person name="Minx P."/>
            <person name="Mitreva M."/>
            <person name="Roeseler W."/>
            <person name="Tian H."/>
            <person name="Witte H."/>
            <person name="Yang S.P."/>
            <person name="Wilson R.K."/>
            <person name="Sommer R.J."/>
        </authorList>
    </citation>
    <scope>NUCLEOTIDE SEQUENCE [LARGE SCALE GENOMIC DNA]</scope>
    <source>
        <strain evidence="2">PS312</strain>
    </source>
</reference>